<evidence type="ECO:0000313" key="1">
    <source>
        <dbReference type="EMBL" id="KAL3684856.1"/>
    </source>
</evidence>
<organism evidence="1 2">
    <name type="scientific">Riccia sorocarpa</name>
    <dbReference type="NCBI Taxonomy" id="122646"/>
    <lineage>
        <taxon>Eukaryota</taxon>
        <taxon>Viridiplantae</taxon>
        <taxon>Streptophyta</taxon>
        <taxon>Embryophyta</taxon>
        <taxon>Marchantiophyta</taxon>
        <taxon>Marchantiopsida</taxon>
        <taxon>Marchantiidae</taxon>
        <taxon>Marchantiales</taxon>
        <taxon>Ricciaceae</taxon>
        <taxon>Riccia</taxon>
    </lineage>
</organism>
<reference evidence="1 2" key="1">
    <citation type="submission" date="2024-09" db="EMBL/GenBank/DDBJ databases">
        <title>Chromosome-scale assembly of Riccia sorocarpa.</title>
        <authorList>
            <person name="Paukszto L."/>
        </authorList>
    </citation>
    <scope>NUCLEOTIDE SEQUENCE [LARGE SCALE GENOMIC DNA]</scope>
    <source>
        <strain evidence="1">LP-2024</strain>
        <tissue evidence="1">Aerial parts of the thallus</tissue>
    </source>
</reference>
<protein>
    <recommendedName>
        <fullName evidence="3">Transposase</fullName>
    </recommendedName>
</protein>
<dbReference type="Proteomes" id="UP001633002">
    <property type="component" value="Unassembled WGS sequence"/>
</dbReference>
<dbReference type="EMBL" id="JBJQOH010000006">
    <property type="protein sequence ID" value="KAL3684856.1"/>
    <property type="molecule type" value="Genomic_DNA"/>
</dbReference>
<name>A0ABD3H251_9MARC</name>
<accession>A0ABD3H251</accession>
<evidence type="ECO:0000313" key="2">
    <source>
        <dbReference type="Proteomes" id="UP001633002"/>
    </source>
</evidence>
<sequence length="228" mass="26215">MDVERFCRRCQKSLSIEEFSKRQRRTNVTKVHRECNRCFSSRQTTRLYEPVPDTPDVDLIVKTCNYEQLSHMVSLAFHEAAILEVAVYQHWVVDCSEECMEALISWEGSENPCNRFKVWVEELIDKGLRPAFFITDKDAGQIEAAQRSIPEIHVQLRLKHCLDAIERRMVAVDMGINPYDPSATHNIFSFIDPTWGPSICDIVTGSICPPEQRPNVNILSPNTSICTR</sequence>
<proteinExistence type="predicted"/>
<evidence type="ECO:0008006" key="3">
    <source>
        <dbReference type="Google" id="ProtNLM"/>
    </source>
</evidence>
<comment type="caution">
    <text evidence="1">The sequence shown here is derived from an EMBL/GenBank/DDBJ whole genome shotgun (WGS) entry which is preliminary data.</text>
</comment>
<dbReference type="AlphaFoldDB" id="A0ABD3H251"/>
<gene>
    <name evidence="1" type="ORF">R1sor_002878</name>
</gene>
<keyword evidence="2" id="KW-1185">Reference proteome</keyword>